<name>A0A1H8YH40_9PSEU</name>
<dbReference type="InterPro" id="IPR007815">
    <property type="entry name" value="Emycin_Estase"/>
</dbReference>
<keyword evidence="2" id="KW-1185">Reference proteome</keyword>
<evidence type="ECO:0000313" key="2">
    <source>
        <dbReference type="Proteomes" id="UP000198582"/>
    </source>
</evidence>
<sequence>MPDLDAVTPFSPDDLTPIADLIGDARVVAIGENNHHIREFGELRNQLLRHLVTERGFTVLGFESGFAEGQLVDEWLRGGPGDVADIARDGFTFKLGDPPEIHEMLTWLRGHGGVRYAGLDVPSSGGSPVPALLAVRRYLEDVDPDVLPLVEAGLTASEPYASVSNAVAPGRYAAMAAPARDAATAALAVLVAHLRSLAPVYQQRREGDSHAHAIAEHHAAGALRIDTCLRELAAMMSGAAPALVSSSRDTYMASTVQLLRRLHGEGEKIIVMVHNGHLQRVPFAPKPSMRFPSAGTHLAAELGEDYFALGLTAGVGTTTGLTPDDSERLGFRVYENELPPLVEDSVEAALAESGSCLVDLRANRAKGVTGPSSMRHAHLFTPVDVVQAFDALVHLPRMSVSGNVPSA</sequence>
<dbReference type="SUPFAM" id="SSF159501">
    <property type="entry name" value="EreA/ChaN-like"/>
    <property type="match status" value="1"/>
</dbReference>
<dbReference type="AlphaFoldDB" id="A0A1H8YH40"/>
<dbReference type="InterPro" id="IPR052036">
    <property type="entry name" value="Hydrolase/PRTase-associated"/>
</dbReference>
<accession>A0A1H8YH40</accession>
<proteinExistence type="predicted"/>
<dbReference type="Pfam" id="PF05139">
    <property type="entry name" value="Erythro_esteras"/>
    <property type="match status" value="1"/>
</dbReference>
<dbReference type="PANTHER" id="PTHR31299">
    <property type="entry name" value="ESTERASE, PUTATIVE (AFU_ORTHOLOGUE AFUA_1G05850)-RELATED"/>
    <property type="match status" value="1"/>
</dbReference>
<reference evidence="1 2" key="1">
    <citation type="submission" date="2016-10" db="EMBL/GenBank/DDBJ databases">
        <authorList>
            <person name="de Groot N.N."/>
        </authorList>
    </citation>
    <scope>NUCLEOTIDE SEQUENCE [LARGE SCALE GENOMIC DNA]</scope>
    <source>
        <strain evidence="1 2">DSM 44993</strain>
    </source>
</reference>
<dbReference type="Gene3D" id="3.30.1870.10">
    <property type="entry name" value="EreA-like, domain 2"/>
    <property type="match status" value="1"/>
</dbReference>
<dbReference type="Proteomes" id="UP000198582">
    <property type="component" value="Unassembled WGS sequence"/>
</dbReference>
<gene>
    <name evidence="1" type="ORF">SAMN04489732_11633</name>
</gene>
<evidence type="ECO:0000313" key="1">
    <source>
        <dbReference type="EMBL" id="SEP51437.1"/>
    </source>
</evidence>
<organism evidence="1 2">
    <name type="scientific">Amycolatopsis saalfeldensis</name>
    <dbReference type="NCBI Taxonomy" id="394193"/>
    <lineage>
        <taxon>Bacteria</taxon>
        <taxon>Bacillati</taxon>
        <taxon>Actinomycetota</taxon>
        <taxon>Actinomycetes</taxon>
        <taxon>Pseudonocardiales</taxon>
        <taxon>Pseudonocardiaceae</taxon>
        <taxon>Amycolatopsis</taxon>
    </lineage>
</organism>
<dbReference type="STRING" id="394193.SAMN04489732_11633"/>
<dbReference type="GO" id="GO:0046677">
    <property type="term" value="P:response to antibiotic"/>
    <property type="evidence" value="ECO:0007669"/>
    <property type="project" value="InterPro"/>
</dbReference>
<dbReference type="Gene3D" id="1.20.1440.30">
    <property type="entry name" value="Biosynthetic Protein domain"/>
    <property type="match status" value="1"/>
</dbReference>
<dbReference type="CDD" id="cd14728">
    <property type="entry name" value="Ere-like"/>
    <property type="match status" value="1"/>
</dbReference>
<protein>
    <submittedName>
        <fullName evidence="1">Erythromycin esterase</fullName>
    </submittedName>
</protein>
<dbReference type="EMBL" id="FOEF01000016">
    <property type="protein sequence ID" value="SEP51437.1"/>
    <property type="molecule type" value="Genomic_DNA"/>
</dbReference>
<dbReference type="PANTHER" id="PTHR31299:SF0">
    <property type="entry name" value="ESTERASE, PUTATIVE (AFU_ORTHOLOGUE AFUA_1G05850)-RELATED"/>
    <property type="match status" value="1"/>
</dbReference>
<dbReference type="RefSeq" id="WP_091623285.1">
    <property type="nucleotide sequence ID" value="NZ_FOEF01000016.1"/>
</dbReference>
<dbReference type="OrthoDB" id="9810066at2"/>
<dbReference type="Gene3D" id="3.40.1660.10">
    <property type="entry name" value="EreA-like (biosynthetic domain)"/>
    <property type="match status" value="1"/>
</dbReference>